<gene>
    <name evidence="1" type="ORF">B9R14_06870</name>
</gene>
<name>A0A2S8R9N4_9FIRM</name>
<reference evidence="1 2" key="1">
    <citation type="journal article" date="2018" name="Syst. Appl. Microbiol.">
        <title>Characterization and high-quality draft genome sequence of Herbivorax saccincola A7, an anaerobic, alkaliphilic, thermophilic, cellulolytic, and xylanolytic bacterium.</title>
        <authorList>
            <person name="Aikawa S."/>
            <person name="Baramee S."/>
            <person name="Sermsathanaswadi J."/>
            <person name="Thianheng P."/>
            <person name="Tachaapaikoon C."/>
            <person name="Shikata A."/>
            <person name="Waeonukul R."/>
            <person name="Pason P."/>
            <person name="Ratanakhanokchai K."/>
            <person name="Kosugi A."/>
        </authorList>
    </citation>
    <scope>NUCLEOTIDE SEQUENCE [LARGE SCALE GENOMIC DNA]</scope>
    <source>
        <strain evidence="1 2">A7</strain>
    </source>
</reference>
<organism evidence="1 2">
    <name type="scientific">Acetivibrio saccincola</name>
    <dbReference type="NCBI Taxonomy" id="1677857"/>
    <lineage>
        <taxon>Bacteria</taxon>
        <taxon>Bacillati</taxon>
        <taxon>Bacillota</taxon>
        <taxon>Clostridia</taxon>
        <taxon>Eubacteriales</taxon>
        <taxon>Oscillospiraceae</taxon>
        <taxon>Acetivibrio</taxon>
    </lineage>
</organism>
<comment type="caution">
    <text evidence="1">The sequence shown here is derived from an EMBL/GenBank/DDBJ whole genome shotgun (WGS) entry which is preliminary data.</text>
</comment>
<protein>
    <submittedName>
        <fullName evidence="1">Uncharacterized protein</fullName>
    </submittedName>
</protein>
<proteinExistence type="predicted"/>
<dbReference type="Proteomes" id="UP000239720">
    <property type="component" value="Unassembled WGS sequence"/>
</dbReference>
<dbReference type="AlphaFoldDB" id="A0A2S8R9N4"/>
<accession>A0A2S8R9N4</accession>
<dbReference type="EMBL" id="NEMB01000003">
    <property type="protein sequence ID" value="PQQ66499.1"/>
    <property type="molecule type" value="Genomic_DNA"/>
</dbReference>
<evidence type="ECO:0000313" key="2">
    <source>
        <dbReference type="Proteomes" id="UP000239720"/>
    </source>
</evidence>
<dbReference type="RefSeq" id="WP_101298813.1">
    <property type="nucleotide sequence ID" value="NZ_DAONOL010000010.1"/>
</dbReference>
<sequence>MEKINQFFENYNFEYTVDYHKEIKVDNTENVVDARNEGLILFKRKGINVPIPYSIESLGNTNVFCIPFYKFIVNFNTKT</sequence>
<evidence type="ECO:0000313" key="1">
    <source>
        <dbReference type="EMBL" id="PQQ66499.1"/>
    </source>
</evidence>